<reference evidence="2 3" key="1">
    <citation type="journal article" date="2017" name="Genome Biol. Evol.">
        <title>Phytophthora megakarya and P. palmivora, closely related causal agents of cacao black pod rot, underwent increases in genome sizes and gene numbers by different mechanisms.</title>
        <authorList>
            <person name="Ali S.S."/>
            <person name="Shao J."/>
            <person name="Lary D.J."/>
            <person name="Kronmiller B."/>
            <person name="Shen D."/>
            <person name="Strem M.D."/>
            <person name="Amoako-Attah I."/>
            <person name="Akrofi A.Y."/>
            <person name="Begoude B.A."/>
            <person name="Ten Hoopen G.M."/>
            <person name="Coulibaly K."/>
            <person name="Kebe B.I."/>
            <person name="Melnick R.L."/>
            <person name="Guiltinan M.J."/>
            <person name="Tyler B.M."/>
            <person name="Meinhardt L.W."/>
            <person name="Bailey B.A."/>
        </authorList>
    </citation>
    <scope>NUCLEOTIDE SEQUENCE [LARGE SCALE GENOMIC DNA]</scope>
    <source>
        <strain evidence="3">sbr112.9</strain>
    </source>
</reference>
<dbReference type="EMBL" id="NCKW01009659">
    <property type="protein sequence ID" value="POM66311.1"/>
    <property type="molecule type" value="Genomic_DNA"/>
</dbReference>
<proteinExistence type="predicted"/>
<evidence type="ECO:0000313" key="3">
    <source>
        <dbReference type="Proteomes" id="UP000237271"/>
    </source>
</evidence>
<feature type="compositionally biased region" description="Acidic residues" evidence="1">
    <location>
        <begin position="279"/>
        <end position="295"/>
    </location>
</feature>
<organism evidence="2 3">
    <name type="scientific">Phytophthora palmivora</name>
    <dbReference type="NCBI Taxonomy" id="4796"/>
    <lineage>
        <taxon>Eukaryota</taxon>
        <taxon>Sar</taxon>
        <taxon>Stramenopiles</taxon>
        <taxon>Oomycota</taxon>
        <taxon>Peronosporomycetes</taxon>
        <taxon>Peronosporales</taxon>
        <taxon>Peronosporaceae</taxon>
        <taxon>Phytophthora</taxon>
    </lineage>
</organism>
<keyword evidence="3" id="KW-1185">Reference proteome</keyword>
<dbReference type="Proteomes" id="UP000237271">
    <property type="component" value="Unassembled WGS sequence"/>
</dbReference>
<evidence type="ECO:0000313" key="2">
    <source>
        <dbReference type="EMBL" id="POM66311.1"/>
    </source>
</evidence>
<feature type="region of interest" description="Disordered" evidence="1">
    <location>
        <begin position="510"/>
        <end position="584"/>
    </location>
</feature>
<feature type="compositionally biased region" description="Basic and acidic residues" evidence="1">
    <location>
        <begin position="510"/>
        <end position="520"/>
    </location>
</feature>
<name>A0A2P4XL68_9STRA</name>
<accession>A0A2P4XL68</accession>
<feature type="region of interest" description="Disordered" evidence="1">
    <location>
        <begin position="279"/>
        <end position="301"/>
    </location>
</feature>
<gene>
    <name evidence="2" type="ORF">PHPALM_17850</name>
</gene>
<evidence type="ECO:0000256" key="1">
    <source>
        <dbReference type="SAM" id="MobiDB-lite"/>
    </source>
</evidence>
<comment type="caution">
    <text evidence="2">The sequence shown here is derived from an EMBL/GenBank/DDBJ whole genome shotgun (WGS) entry which is preliminary data.</text>
</comment>
<protein>
    <submittedName>
        <fullName evidence="2">Uncharacterized protein</fullName>
    </submittedName>
</protein>
<sequence length="584" mass="65325">MEAKATRFLTQFSRAVFQQWTQTPEREQFWKDGVFLHSMLEEAVAKLPRGKLKAQLSRDLTPLESQLAALLRELHVEYAQKQQEEVTQTSSTHGTLLNEELTELELAQATAAPSADKLRRLAGVLALDAGLDVAQHSTDTQEEDVKKLVQLFALIEARGYETPLEQQHKRGLVLRRLADCVQKQVEELPSNWSCEEGDYAEKVMQLRALLERVVIQDAVALARGPCEGEGNLKAPWTMFYRPEESKELQQVVYDNEMAKIYGALLALAVYFPINFDDEDAEETSGDSSSDDDEEVNTTKKTQKRMGFLAQAQLATRKTLSAAQMRHHQNGQWLVAVLTYVHGFSKPATYLDEDEDEALDSEDHHALLGCLSQIYSRAFASTALFNQDKEITTGEKAAVADQKLFEAVVCLRHAAHFMRVEQKSSLPAVTAAMASLAGVLLPASFVCWLDHEQISNPKSVLEKATQRLWKKCHGQDGMINVLLSSSDVTTEELPLIQKRYLEYLERIAEGSMDKPSHHAEPKLSSVEATEESAGDDANLFYVDNAGGEDKEKTSKSKKKRANRKKKRANKGDMTSPSKRGRPSSN</sequence>
<dbReference type="AlphaFoldDB" id="A0A2P4XL68"/>
<feature type="compositionally biased region" description="Basic residues" evidence="1">
    <location>
        <begin position="554"/>
        <end position="567"/>
    </location>
</feature>
<dbReference type="OrthoDB" id="165648at2759"/>